<sequence>MTRTQLNLAAHLVRLESQTDFAGWRDAARRLATNDIPPEDVAWQVEPDREGCASDLPPAQADARLVVPRDFIERAETVICHSDPERFSFLYRLLWRLRSEPKLLSIATDPDIRRLEAMEKAVHRDIHKMRAFVRFRKIGEGGDERYVAWFEPDHFIVERNADFFVRRFTGMRWTILTPHASADWDGERLAIGPGAAKRDAPAEDDAEALWRTYFENIFNPARLKVKAMQREMPKKYWRNLPEASLIPDLIAGADRAASEMIDRMPTSPAPHHAKVKAKHWPTPEPPDVVAPEAEDIPELREEAKGCRRCPLWRDATQTVFGEGPENADVIFVGEQPGDQEDLAGKPFVGPAGKVFDSILDDAAIDRRKVYVTNAVKHFKFEPRGKRRIHSKPNAGEIQACRWWLDKELDLVKPNLVVALGATAAQSLLGKAVPITKMRGDVIEREDGLRVFLTIHPSFILRIRDQEDKAAERDRFLRDMRKVRELMAA</sequence>
<dbReference type="NCBIfam" id="TIGR00758">
    <property type="entry name" value="UDG_fam4"/>
    <property type="match status" value="1"/>
</dbReference>
<protein>
    <recommendedName>
        <fullName evidence="2">Type-4 uracil-DNA glycosylase</fullName>
    </recommendedName>
</protein>
<dbReference type="Proteomes" id="UP000046373">
    <property type="component" value="Unassembled WGS sequence"/>
</dbReference>
<dbReference type="InterPro" id="IPR005122">
    <property type="entry name" value="Uracil-DNA_glycosylase-like"/>
</dbReference>
<keyword evidence="5" id="KW-0227">DNA damage</keyword>
<dbReference type="SUPFAM" id="SSF52141">
    <property type="entry name" value="Uracil-DNA glycosylase-like"/>
    <property type="match status" value="1"/>
</dbReference>
<dbReference type="InterPro" id="IPR036895">
    <property type="entry name" value="Uracil-DNA_glycosylase-like_sf"/>
</dbReference>
<dbReference type="AlphaFoldDB" id="A0A090DFW2"/>
<dbReference type="SMART" id="SM00987">
    <property type="entry name" value="UreE_C"/>
    <property type="match status" value="1"/>
</dbReference>
<keyword evidence="8" id="KW-0411">Iron-sulfur</keyword>
<dbReference type="GO" id="GO:0046872">
    <property type="term" value="F:metal ion binding"/>
    <property type="evidence" value="ECO:0007669"/>
    <property type="project" value="UniProtKB-KW"/>
</dbReference>
<evidence type="ECO:0000259" key="10">
    <source>
        <dbReference type="SMART" id="SM00986"/>
    </source>
</evidence>
<dbReference type="NCBIfam" id="TIGR03914">
    <property type="entry name" value="UDG_fam_dom"/>
    <property type="match status" value="1"/>
</dbReference>
<dbReference type="GO" id="GO:0097506">
    <property type="term" value="F:deaminated base DNA N-glycosylase activity"/>
    <property type="evidence" value="ECO:0007669"/>
    <property type="project" value="UniProtKB-ARBA"/>
</dbReference>
<gene>
    <name evidence="11" type="ORF">MPLDJ20_10004</name>
</gene>
<dbReference type="InterPro" id="IPR005273">
    <property type="entry name" value="Ura-DNA_glyco_family4"/>
</dbReference>
<evidence type="ECO:0000256" key="5">
    <source>
        <dbReference type="ARBA" id="ARBA00022763"/>
    </source>
</evidence>
<evidence type="ECO:0000256" key="7">
    <source>
        <dbReference type="ARBA" id="ARBA00023004"/>
    </source>
</evidence>
<dbReference type="GO" id="GO:0006281">
    <property type="term" value="P:DNA repair"/>
    <property type="evidence" value="ECO:0007669"/>
    <property type="project" value="UniProtKB-KW"/>
</dbReference>
<dbReference type="CDD" id="cd10030">
    <property type="entry name" value="UDG-F4_TTUDGA_SPO1dp_like"/>
    <property type="match status" value="1"/>
</dbReference>
<evidence type="ECO:0000256" key="1">
    <source>
        <dbReference type="ARBA" id="ARBA00006521"/>
    </source>
</evidence>
<evidence type="ECO:0000256" key="2">
    <source>
        <dbReference type="ARBA" id="ARBA00019403"/>
    </source>
</evidence>
<organism evidence="11 12">
    <name type="scientific">Mesorhizobium plurifarium</name>
    <dbReference type="NCBI Taxonomy" id="69974"/>
    <lineage>
        <taxon>Bacteria</taxon>
        <taxon>Pseudomonadati</taxon>
        <taxon>Pseudomonadota</taxon>
        <taxon>Alphaproteobacteria</taxon>
        <taxon>Hyphomicrobiales</taxon>
        <taxon>Phyllobacteriaceae</taxon>
        <taxon>Mesorhizobium</taxon>
    </lineage>
</organism>
<dbReference type="InterPro" id="IPR051536">
    <property type="entry name" value="UDG_Type-4/5"/>
</dbReference>
<dbReference type="PANTHER" id="PTHR33693">
    <property type="entry name" value="TYPE-5 URACIL-DNA GLYCOSYLASE"/>
    <property type="match status" value="1"/>
</dbReference>
<keyword evidence="9" id="KW-0234">DNA repair</keyword>
<comment type="similarity">
    <text evidence="1">Belongs to the uracil-DNA glycosylase (UDG) superfamily. Type 4 (UDGa) family.</text>
</comment>
<keyword evidence="6" id="KW-0378">Hydrolase</keyword>
<evidence type="ECO:0000256" key="4">
    <source>
        <dbReference type="ARBA" id="ARBA00022723"/>
    </source>
</evidence>
<dbReference type="SMART" id="SM00986">
    <property type="entry name" value="UDG"/>
    <property type="match status" value="1"/>
</dbReference>
<evidence type="ECO:0000256" key="6">
    <source>
        <dbReference type="ARBA" id="ARBA00022801"/>
    </source>
</evidence>
<dbReference type="GeneID" id="31887446"/>
<dbReference type="Gene3D" id="3.40.470.10">
    <property type="entry name" value="Uracil-DNA glycosylase-like domain"/>
    <property type="match status" value="1"/>
</dbReference>
<proteinExistence type="inferred from homology"/>
<dbReference type="PANTHER" id="PTHR33693:SF9">
    <property type="entry name" value="TYPE-4 URACIL-DNA GLYCOSYLASE"/>
    <property type="match status" value="1"/>
</dbReference>
<accession>A0A090DFW2</accession>
<evidence type="ECO:0000256" key="8">
    <source>
        <dbReference type="ARBA" id="ARBA00023014"/>
    </source>
</evidence>
<reference evidence="11 12" key="1">
    <citation type="submission" date="2014-08" db="EMBL/GenBank/DDBJ databases">
        <authorList>
            <person name="Moulin Lionel"/>
        </authorList>
    </citation>
    <scope>NUCLEOTIDE SEQUENCE [LARGE SCALE GENOMIC DNA]</scope>
</reference>
<dbReference type="EMBL" id="CCNB01000001">
    <property type="protein sequence ID" value="CDX12022.1"/>
    <property type="molecule type" value="Genomic_DNA"/>
</dbReference>
<dbReference type="InterPro" id="IPR025404">
    <property type="entry name" value="DUF4130"/>
</dbReference>
<dbReference type="Pfam" id="PF13566">
    <property type="entry name" value="DUF4130"/>
    <property type="match status" value="1"/>
</dbReference>
<keyword evidence="7" id="KW-0408">Iron</keyword>
<dbReference type="GO" id="GO:0051539">
    <property type="term" value="F:4 iron, 4 sulfur cluster binding"/>
    <property type="evidence" value="ECO:0007669"/>
    <property type="project" value="UniProtKB-KW"/>
</dbReference>
<keyword evidence="4" id="KW-0479">Metal-binding</keyword>
<evidence type="ECO:0000313" key="11">
    <source>
        <dbReference type="EMBL" id="CDX12022.1"/>
    </source>
</evidence>
<keyword evidence="3" id="KW-0004">4Fe-4S</keyword>
<evidence type="ECO:0000256" key="9">
    <source>
        <dbReference type="ARBA" id="ARBA00023204"/>
    </source>
</evidence>
<evidence type="ECO:0000256" key="3">
    <source>
        <dbReference type="ARBA" id="ARBA00022485"/>
    </source>
</evidence>
<dbReference type="Pfam" id="PF03167">
    <property type="entry name" value="UDG"/>
    <property type="match status" value="1"/>
</dbReference>
<dbReference type="InterPro" id="IPR023875">
    <property type="entry name" value="DNA_repair_put"/>
</dbReference>
<feature type="domain" description="Uracil-DNA glycosylase-like" evidence="10">
    <location>
        <begin position="320"/>
        <end position="480"/>
    </location>
</feature>
<evidence type="ECO:0000313" key="12">
    <source>
        <dbReference type="Proteomes" id="UP000046373"/>
    </source>
</evidence>
<name>A0A090DFW2_MESPL</name>
<dbReference type="NCBIfam" id="TIGR03915">
    <property type="entry name" value="SAM_7_link_chp"/>
    <property type="match status" value="1"/>
</dbReference>